<evidence type="ECO:0000313" key="13">
    <source>
        <dbReference type="Proteomes" id="UP000541444"/>
    </source>
</evidence>
<evidence type="ECO:0000259" key="10">
    <source>
        <dbReference type="Pfam" id="PF13456"/>
    </source>
</evidence>
<dbReference type="OrthoDB" id="1272441at2759"/>
<keyword evidence="5" id="KW-0539">Nucleus</keyword>
<accession>A0A7J7LT88</accession>
<dbReference type="PANTHER" id="PTHR10252:SF124">
    <property type="entry name" value="NUCLEAR TRANSCRIPTION FACTOR Y SUBUNIT C-10"/>
    <property type="match status" value="1"/>
</dbReference>
<dbReference type="GO" id="GO:0000976">
    <property type="term" value="F:transcription cis-regulatory region binding"/>
    <property type="evidence" value="ECO:0007669"/>
    <property type="project" value="TreeGrafter"/>
</dbReference>
<dbReference type="InterPro" id="IPR002156">
    <property type="entry name" value="RNaseH_domain"/>
</dbReference>
<reference evidence="12 13" key="1">
    <citation type="journal article" date="2020" name="IScience">
        <title>Genome Sequencing of the Endangered Kingdonia uniflora (Circaeasteraceae, Ranunculales) Reveals Potential Mechanisms of Evolutionary Specialization.</title>
        <authorList>
            <person name="Sun Y."/>
            <person name="Deng T."/>
            <person name="Zhang A."/>
            <person name="Moore M.J."/>
            <person name="Landis J.B."/>
            <person name="Lin N."/>
            <person name="Zhang H."/>
            <person name="Zhang X."/>
            <person name="Huang J."/>
            <person name="Zhang X."/>
            <person name="Sun H."/>
            <person name="Wang H."/>
        </authorList>
    </citation>
    <scope>NUCLEOTIDE SEQUENCE [LARGE SCALE GENOMIC DNA]</scope>
    <source>
        <strain evidence="12">TB1705</strain>
        <tissue evidence="12">Leaf</tissue>
    </source>
</reference>
<evidence type="ECO:0000256" key="1">
    <source>
        <dbReference type="ARBA" id="ARBA00004123"/>
    </source>
</evidence>
<name>A0A7J7LT88_9MAGN</name>
<sequence length="352" mass="40074">MDSMKETPQMVVPRDQNPTIKMEEDSFKSRIQNLQKQNLEAFWEQQMLEISQLPADFKYDPELPIARIKKIMKAEEITSEDAPIALAKACEFFIQELTIRSWLHTKERSRGTLQSDDVANAISHEEALDFLVDVVPEGWDEQVSIELGMVQREHAAMLHNEEVFWKKKSRVKWVAAEVKHGRMKWIWCNSIPAKVQVFSWKAWKEVIPVDALIQRRIPLVSQCYCCLVGETETLNHLLVQGTVATTVWAFLGNACSARHGSVCTKRPVLLRWTFPPLGHFKLNSDGSALPSEMSEARGVIRNNLGELQLGFNIALGHGTNIAVEMFGLLHGLMHCKLQNWLPIIVEVNAQLL</sequence>
<keyword evidence="2" id="KW-0805">Transcription regulation</keyword>
<dbReference type="Pfam" id="PF00808">
    <property type="entry name" value="CBFD_NFYB_HMF"/>
    <property type="match status" value="1"/>
</dbReference>
<dbReference type="InterPro" id="IPR050568">
    <property type="entry name" value="Transcr_DNA_Rep_Reg"/>
</dbReference>
<comment type="subcellular location">
    <subcellularLocation>
        <location evidence="1">Nucleus</location>
    </subcellularLocation>
</comment>
<organism evidence="12 13">
    <name type="scientific">Kingdonia uniflora</name>
    <dbReference type="NCBI Taxonomy" id="39325"/>
    <lineage>
        <taxon>Eukaryota</taxon>
        <taxon>Viridiplantae</taxon>
        <taxon>Streptophyta</taxon>
        <taxon>Embryophyta</taxon>
        <taxon>Tracheophyta</taxon>
        <taxon>Spermatophyta</taxon>
        <taxon>Magnoliopsida</taxon>
        <taxon>Ranunculales</taxon>
        <taxon>Circaeasteraceae</taxon>
        <taxon>Kingdonia</taxon>
    </lineage>
</organism>
<dbReference type="FunFam" id="1.10.20.10:FF:000062">
    <property type="entry name" value="Nuclear transcription factor Y subunit C"/>
    <property type="match status" value="1"/>
</dbReference>
<feature type="domain" description="Transcription factor CBF/NF-Y/archaeal histone" evidence="9">
    <location>
        <begin position="62"/>
        <end position="122"/>
    </location>
</feature>
<dbReference type="GO" id="GO:0005634">
    <property type="term" value="C:nucleus"/>
    <property type="evidence" value="ECO:0007669"/>
    <property type="project" value="UniProtKB-SubCell"/>
</dbReference>
<dbReference type="SUPFAM" id="SSF47113">
    <property type="entry name" value="Histone-fold"/>
    <property type="match status" value="1"/>
</dbReference>
<dbReference type="InterPro" id="IPR003958">
    <property type="entry name" value="CBFA_NFYB_domain"/>
</dbReference>
<dbReference type="CDD" id="cd22908">
    <property type="entry name" value="HFD_NFYC-like"/>
    <property type="match status" value="1"/>
</dbReference>
<keyword evidence="3" id="KW-0238">DNA-binding</keyword>
<evidence type="ECO:0000256" key="6">
    <source>
        <dbReference type="ARBA" id="ARBA00025911"/>
    </source>
</evidence>
<dbReference type="GO" id="GO:0004523">
    <property type="term" value="F:RNA-DNA hybrid ribonuclease activity"/>
    <property type="evidence" value="ECO:0007669"/>
    <property type="project" value="InterPro"/>
</dbReference>
<dbReference type="Pfam" id="PF13966">
    <property type="entry name" value="zf-RVT"/>
    <property type="match status" value="1"/>
</dbReference>
<evidence type="ECO:0000259" key="11">
    <source>
        <dbReference type="Pfam" id="PF13966"/>
    </source>
</evidence>
<evidence type="ECO:0000256" key="8">
    <source>
        <dbReference type="ARBA" id="ARBA00059992"/>
    </source>
</evidence>
<feature type="domain" description="Reverse transcriptase zinc-binding" evidence="11">
    <location>
        <begin position="181"/>
        <end position="248"/>
    </location>
</feature>
<comment type="similarity">
    <text evidence="7">Belongs to the NFYC/HAP5 subunit family.</text>
</comment>
<dbReference type="Gene3D" id="1.10.20.10">
    <property type="entry name" value="Histone, subunit A"/>
    <property type="match status" value="1"/>
</dbReference>
<evidence type="ECO:0000313" key="12">
    <source>
        <dbReference type="EMBL" id="KAF6145886.1"/>
    </source>
</evidence>
<dbReference type="PANTHER" id="PTHR10252">
    <property type="entry name" value="HISTONE-LIKE TRANSCRIPTION FACTOR CCAAT-RELATED"/>
    <property type="match status" value="1"/>
</dbReference>
<feature type="non-terminal residue" evidence="12">
    <location>
        <position position="1"/>
    </location>
</feature>
<comment type="function">
    <text evidence="8">Stimulates the transcription of various genes by recognizing and binding to a CCAAT motif in promoters.</text>
</comment>
<proteinExistence type="inferred from homology"/>
<evidence type="ECO:0000256" key="5">
    <source>
        <dbReference type="ARBA" id="ARBA00023242"/>
    </source>
</evidence>
<evidence type="ECO:0000256" key="2">
    <source>
        <dbReference type="ARBA" id="ARBA00023015"/>
    </source>
</evidence>
<dbReference type="InterPro" id="IPR026960">
    <property type="entry name" value="RVT-Znf"/>
</dbReference>
<evidence type="ECO:0000256" key="7">
    <source>
        <dbReference type="ARBA" id="ARBA00038129"/>
    </source>
</evidence>
<gene>
    <name evidence="12" type="ORF">GIB67_028881</name>
</gene>
<keyword evidence="4" id="KW-0804">Transcription</keyword>
<dbReference type="GO" id="GO:0046982">
    <property type="term" value="F:protein heterodimerization activity"/>
    <property type="evidence" value="ECO:0007669"/>
    <property type="project" value="InterPro"/>
</dbReference>
<comment type="subunit">
    <text evidence="6">Heterotrimeric transcription factor composed of three components, NF-YA, NF-YB and NF-YC. NF-YB and NF-YC must interact and dimerize for NF-YA association and DNA binding.</text>
</comment>
<keyword evidence="13" id="KW-1185">Reference proteome</keyword>
<comment type="caution">
    <text evidence="12">The sequence shown here is derived from an EMBL/GenBank/DDBJ whole genome shotgun (WGS) entry which is preliminary data.</text>
</comment>
<dbReference type="GO" id="GO:0006355">
    <property type="term" value="P:regulation of DNA-templated transcription"/>
    <property type="evidence" value="ECO:0007669"/>
    <property type="project" value="TreeGrafter"/>
</dbReference>
<feature type="domain" description="RNase H type-1" evidence="10">
    <location>
        <begin position="290"/>
        <end position="350"/>
    </location>
</feature>
<dbReference type="Pfam" id="PF13456">
    <property type="entry name" value="RVT_3"/>
    <property type="match status" value="1"/>
</dbReference>
<evidence type="ECO:0000256" key="3">
    <source>
        <dbReference type="ARBA" id="ARBA00023125"/>
    </source>
</evidence>
<dbReference type="EMBL" id="JACGCM010002027">
    <property type="protein sequence ID" value="KAF6145886.1"/>
    <property type="molecule type" value="Genomic_DNA"/>
</dbReference>
<dbReference type="Proteomes" id="UP000541444">
    <property type="component" value="Unassembled WGS sequence"/>
</dbReference>
<protein>
    <submittedName>
        <fullName evidence="12">Uncharacterized protein</fullName>
    </submittedName>
</protein>
<dbReference type="AlphaFoldDB" id="A0A7J7LT88"/>
<evidence type="ECO:0000256" key="4">
    <source>
        <dbReference type="ARBA" id="ARBA00023163"/>
    </source>
</evidence>
<evidence type="ECO:0000259" key="9">
    <source>
        <dbReference type="Pfam" id="PF00808"/>
    </source>
</evidence>
<dbReference type="InterPro" id="IPR009072">
    <property type="entry name" value="Histone-fold"/>
</dbReference>